<dbReference type="EMBL" id="JAHKNI010000023">
    <property type="protein sequence ID" value="MBU3067651.1"/>
    <property type="molecule type" value="Genomic_DNA"/>
</dbReference>
<dbReference type="InterPro" id="IPR002750">
    <property type="entry name" value="CobE/GbiG_C"/>
</dbReference>
<feature type="region of interest" description="Disordered" evidence="1">
    <location>
        <begin position="44"/>
        <end position="83"/>
    </location>
</feature>
<dbReference type="RefSeq" id="WP_215923721.1">
    <property type="nucleotide sequence ID" value="NZ_JAHKNI010000023.1"/>
</dbReference>
<evidence type="ECO:0000256" key="1">
    <source>
        <dbReference type="SAM" id="MobiDB-lite"/>
    </source>
</evidence>
<dbReference type="SUPFAM" id="SSF159664">
    <property type="entry name" value="CobE/GbiG C-terminal domain-like"/>
    <property type="match status" value="1"/>
</dbReference>
<protein>
    <submittedName>
        <fullName evidence="3">Cobalamin biosynthesis protein</fullName>
    </submittedName>
</protein>
<evidence type="ECO:0000259" key="2">
    <source>
        <dbReference type="Pfam" id="PF01890"/>
    </source>
</evidence>
<dbReference type="Proteomes" id="UP000733379">
    <property type="component" value="Unassembled WGS sequence"/>
</dbReference>
<reference evidence="3 4" key="1">
    <citation type="submission" date="2021-06" db="EMBL/GenBank/DDBJ databases">
        <title>Actinomycetes sequencing.</title>
        <authorList>
            <person name="Shan Q."/>
        </authorList>
    </citation>
    <scope>NUCLEOTIDE SEQUENCE [LARGE SCALE GENOMIC DNA]</scope>
    <source>
        <strain evidence="3 4">NEAU-G5</strain>
    </source>
</reference>
<dbReference type="Gene3D" id="3.30.420.180">
    <property type="entry name" value="CobE/GbiG C-terminal domain"/>
    <property type="match status" value="1"/>
</dbReference>
<sequence>MYEPPGPESALLGPVADHARTRVVVLGPGLVNRRVAPTRPAVIDERTPVGSGGELRSDDGVAAEECGPGSGGDVRTGEGPDGGTWAESVRAGLAGDRSAISGPVVGVGCRPGTAGETIVHAVREIVGDSGVRCLATVDRRAREPGFQRAAHELRASTVAFSPAELAEVEVPNPAQRTAAALATASVAEAAALLACVKCYGTGHLVVTKTVIDAVTIAVARPGSA</sequence>
<dbReference type="Pfam" id="PF01890">
    <property type="entry name" value="CbiG_C"/>
    <property type="match status" value="1"/>
</dbReference>
<dbReference type="InterPro" id="IPR052553">
    <property type="entry name" value="CbiG_hydrolase"/>
</dbReference>
<proteinExistence type="predicted"/>
<gene>
    <name evidence="3" type="ORF">KO481_39795</name>
</gene>
<name>A0ABS6BD36_9NOCA</name>
<accession>A0ABS6BD36</accession>
<evidence type="ECO:0000313" key="3">
    <source>
        <dbReference type="EMBL" id="MBU3067651.1"/>
    </source>
</evidence>
<dbReference type="PANTHER" id="PTHR37477:SF1">
    <property type="entry name" value="COBALT-PRECORRIN-5A HYDROLASE"/>
    <property type="match status" value="1"/>
</dbReference>
<feature type="compositionally biased region" description="Gly residues" evidence="1">
    <location>
        <begin position="68"/>
        <end position="82"/>
    </location>
</feature>
<comment type="caution">
    <text evidence="3">The sequence shown here is derived from an EMBL/GenBank/DDBJ whole genome shotgun (WGS) entry which is preliminary data.</text>
</comment>
<dbReference type="PANTHER" id="PTHR37477">
    <property type="entry name" value="COBALT-PRECORRIN-5A HYDROLASE"/>
    <property type="match status" value="1"/>
</dbReference>
<keyword evidence="4" id="KW-1185">Reference proteome</keyword>
<dbReference type="InterPro" id="IPR036518">
    <property type="entry name" value="CobE/GbiG_C_sf"/>
</dbReference>
<feature type="domain" description="CobE/GbiG C-terminal" evidence="2">
    <location>
        <begin position="104"/>
        <end position="219"/>
    </location>
</feature>
<evidence type="ECO:0000313" key="4">
    <source>
        <dbReference type="Proteomes" id="UP000733379"/>
    </source>
</evidence>
<organism evidence="3 4">
    <name type="scientific">Nocardia albiluteola</name>
    <dbReference type="NCBI Taxonomy" id="2842303"/>
    <lineage>
        <taxon>Bacteria</taxon>
        <taxon>Bacillati</taxon>
        <taxon>Actinomycetota</taxon>
        <taxon>Actinomycetes</taxon>
        <taxon>Mycobacteriales</taxon>
        <taxon>Nocardiaceae</taxon>
        <taxon>Nocardia</taxon>
    </lineage>
</organism>